<evidence type="ECO:0000256" key="1">
    <source>
        <dbReference type="SAM" id="Coils"/>
    </source>
</evidence>
<gene>
    <name evidence="2" type="ORF">HMI01_29600</name>
    <name evidence="3" type="ORF">SAMN05421668_12152</name>
</gene>
<protein>
    <submittedName>
        <fullName evidence="3">Uncharacterized protein</fullName>
    </submittedName>
</protein>
<evidence type="ECO:0000313" key="5">
    <source>
        <dbReference type="Proteomes" id="UP000321773"/>
    </source>
</evidence>
<keyword evidence="5" id="KW-1185">Reference proteome</keyword>
<keyword evidence="1" id="KW-0175">Coiled coil</keyword>
<evidence type="ECO:0000313" key="2">
    <source>
        <dbReference type="EMBL" id="GEM05972.1"/>
    </source>
</evidence>
<dbReference type="EMBL" id="BJWJ01000076">
    <property type="protein sequence ID" value="GEM05972.1"/>
    <property type="molecule type" value="Genomic_DNA"/>
</dbReference>
<dbReference type="AlphaFoldDB" id="A0A1I6U4J0"/>
<reference evidence="2 5" key="2">
    <citation type="submission" date="2019-07" db="EMBL/GenBank/DDBJ databases">
        <title>Whole genome shotgun sequence of Halolactibacillus miurensis NBRC 100873.</title>
        <authorList>
            <person name="Hosoyama A."/>
            <person name="Uohara A."/>
            <person name="Ohji S."/>
            <person name="Ichikawa N."/>
        </authorList>
    </citation>
    <scope>NUCLEOTIDE SEQUENCE [LARGE SCALE GENOMIC DNA]</scope>
    <source>
        <strain evidence="2 5">NBRC 100873</strain>
    </source>
</reference>
<accession>A0A1I6U4J0</accession>
<evidence type="ECO:0000313" key="4">
    <source>
        <dbReference type="Proteomes" id="UP000199139"/>
    </source>
</evidence>
<dbReference type="RefSeq" id="WP_089855009.1">
    <property type="nucleotide sequence ID" value="NZ_BJWJ01000076.1"/>
</dbReference>
<reference evidence="3 4" key="1">
    <citation type="submission" date="2016-10" db="EMBL/GenBank/DDBJ databases">
        <authorList>
            <person name="de Groot N.N."/>
        </authorList>
    </citation>
    <scope>NUCLEOTIDE SEQUENCE [LARGE SCALE GENOMIC DNA]</scope>
    <source>
        <strain evidence="3 4">DSM 17074</strain>
    </source>
</reference>
<sequence>MPKFVKQLEAKNRELTQSNNSLTKEVGLLRVRSGKLASELSNLNSENSQLEQGLSDVIDNVPRFDEYIKLLGFQRVINRRSTEAEMYHFNKAEAQDVFKLGSNVVKSFMKNEEANIPFRNDTTKTAKLLFDKQVSSTGNDYTLRVQVTDRADNSIETDRVNDFINKYEKYITLNKVDQSIDSMKLLEEVVDNKYSIISAKEELDSLEYLKSNVLNGIHESYHDEIRGGFMSYEHISALEKKENAKLDVEIANTEKYLNKFLDKEKELQKYIETNGSNYNDYLKDNRVDEIVDYIDHTGDNFEDAYDNVIEDKQETSQSLSL</sequence>
<dbReference type="EMBL" id="FPAI01000021">
    <property type="protein sequence ID" value="SFS96187.1"/>
    <property type="molecule type" value="Genomic_DNA"/>
</dbReference>
<evidence type="ECO:0000313" key="3">
    <source>
        <dbReference type="EMBL" id="SFS96187.1"/>
    </source>
</evidence>
<dbReference type="Proteomes" id="UP000199139">
    <property type="component" value="Unassembled WGS sequence"/>
</dbReference>
<organism evidence="3 4">
    <name type="scientific">Halolactibacillus miurensis</name>
    <dbReference type="NCBI Taxonomy" id="306541"/>
    <lineage>
        <taxon>Bacteria</taxon>
        <taxon>Bacillati</taxon>
        <taxon>Bacillota</taxon>
        <taxon>Bacilli</taxon>
        <taxon>Bacillales</taxon>
        <taxon>Bacillaceae</taxon>
        <taxon>Halolactibacillus</taxon>
    </lineage>
</organism>
<feature type="coiled-coil region" evidence="1">
    <location>
        <begin position="5"/>
        <end position="60"/>
    </location>
</feature>
<dbReference type="STRING" id="306541.SAMN05421668_12152"/>
<name>A0A1I6U4J0_9BACI</name>
<dbReference type="Proteomes" id="UP000321773">
    <property type="component" value="Unassembled WGS sequence"/>
</dbReference>
<proteinExistence type="predicted"/>